<keyword evidence="2" id="KW-1185">Reference proteome</keyword>
<gene>
    <name evidence="1" type="ORF">FSP39_025142</name>
</gene>
<dbReference type="EMBL" id="VSWD01000005">
    <property type="protein sequence ID" value="KAK3104190.1"/>
    <property type="molecule type" value="Genomic_DNA"/>
</dbReference>
<organism evidence="1 2">
    <name type="scientific">Pinctada imbricata</name>
    <name type="common">Atlantic pearl-oyster</name>
    <name type="synonym">Pinctada martensii</name>
    <dbReference type="NCBI Taxonomy" id="66713"/>
    <lineage>
        <taxon>Eukaryota</taxon>
        <taxon>Metazoa</taxon>
        <taxon>Spiralia</taxon>
        <taxon>Lophotrochozoa</taxon>
        <taxon>Mollusca</taxon>
        <taxon>Bivalvia</taxon>
        <taxon>Autobranchia</taxon>
        <taxon>Pteriomorphia</taxon>
        <taxon>Pterioida</taxon>
        <taxon>Pterioidea</taxon>
        <taxon>Pteriidae</taxon>
        <taxon>Pinctada</taxon>
    </lineage>
</organism>
<comment type="caution">
    <text evidence="1">The sequence shown here is derived from an EMBL/GenBank/DDBJ whole genome shotgun (WGS) entry which is preliminary data.</text>
</comment>
<accession>A0AA89C130</accession>
<dbReference type="AlphaFoldDB" id="A0AA89C130"/>
<dbReference type="SUPFAM" id="SSF101898">
    <property type="entry name" value="NHL repeat"/>
    <property type="match status" value="1"/>
</dbReference>
<evidence type="ECO:0000313" key="1">
    <source>
        <dbReference type="EMBL" id="KAK3104190.1"/>
    </source>
</evidence>
<name>A0AA89C130_PINIB</name>
<evidence type="ECO:0000313" key="2">
    <source>
        <dbReference type="Proteomes" id="UP001186944"/>
    </source>
</evidence>
<sequence length="277" mass="31770">MIGEINNVSVEEKNDIDRCSDAISSIKIVSDTLVCVRLRCDEHAKLLDLSEELKTMKTRCFDLTISRNGDFVLSNWIKRCITILTIDEETVRTIDTNPLHPTYITKTENDDILVTLRDDGDRFNLTPTSRRIVRRMTLTGKVLHTYEFREDGKTRLFTLPGRTAENKNNDICVVDKLSKDHGQLVVLHTSGEMKISYTGDGPKCGKIFPVDVHCDGKCRILFTEYHSRAIHMLNAEGMFLCELCQYKLLRPYVISIHGDNLWCGFDKGRVKVFKYTK</sequence>
<reference evidence="1" key="1">
    <citation type="submission" date="2019-08" db="EMBL/GenBank/DDBJ databases">
        <title>The improved chromosome-level genome for the pearl oyster Pinctada fucata martensii using PacBio sequencing and Hi-C.</title>
        <authorList>
            <person name="Zheng Z."/>
        </authorList>
    </citation>
    <scope>NUCLEOTIDE SEQUENCE</scope>
    <source>
        <strain evidence="1">ZZ-2019</strain>
        <tissue evidence="1">Adductor muscle</tissue>
    </source>
</reference>
<proteinExistence type="predicted"/>
<protein>
    <submittedName>
        <fullName evidence="1">Uncharacterized protein</fullName>
    </submittedName>
</protein>
<dbReference type="Proteomes" id="UP001186944">
    <property type="component" value="Unassembled WGS sequence"/>
</dbReference>